<dbReference type="AlphaFoldDB" id="A0A0H3AI52"/>
<proteinExistence type="predicted"/>
<dbReference type="Proteomes" id="UP000000249">
    <property type="component" value="Chromosome 1"/>
</dbReference>
<gene>
    <name evidence="1" type="ordered locus">VC0395_A2601</name>
</gene>
<evidence type="ECO:0008006" key="3">
    <source>
        <dbReference type="Google" id="ProtNLM"/>
    </source>
</evidence>
<sequence>MIMRVSPNRRRRWNNILILSVIAFIAVINLPTVIKSYLLPDPASQFPSLLRTDATLQALYFPAFSLEKSREEWQSEPELSVDGQELVQRWHALTGTEVDEATYRALQPTLPNAQTIEVWYADREEPQRITFYQTPQFWLLKNWQDRWIAVSAEASYLFPAPL</sequence>
<dbReference type="OrthoDB" id="5829309at2"/>
<dbReference type="KEGG" id="vcr:VC395_0252"/>
<protein>
    <recommendedName>
        <fullName evidence="3">50S ribosomal protein L33</fullName>
    </recommendedName>
</protein>
<dbReference type="PATRIC" id="fig|345073.21.peg.241"/>
<organism evidence="1 2">
    <name type="scientific">Vibrio cholerae serotype O1 (strain ATCC 39541 / Classical Ogawa 395 / O395)</name>
    <dbReference type="NCBI Taxonomy" id="345073"/>
    <lineage>
        <taxon>Bacteria</taxon>
        <taxon>Pseudomonadati</taxon>
        <taxon>Pseudomonadota</taxon>
        <taxon>Gammaproteobacteria</taxon>
        <taxon>Vibrionales</taxon>
        <taxon>Vibrionaceae</taxon>
        <taxon>Vibrio</taxon>
    </lineage>
</organism>
<reference evidence="1 2" key="1">
    <citation type="submission" date="2007-03" db="EMBL/GenBank/DDBJ databases">
        <authorList>
            <person name="Heidelberg J."/>
        </authorList>
    </citation>
    <scope>NUCLEOTIDE SEQUENCE [LARGE SCALE GENOMIC DNA]</scope>
    <source>
        <strain evidence="2">ATCC 39541 / Classical Ogawa 395 / O395</strain>
    </source>
</reference>
<accession>A0A0H3AI52</accession>
<evidence type="ECO:0000313" key="1">
    <source>
        <dbReference type="EMBL" id="ABQ20013.1"/>
    </source>
</evidence>
<evidence type="ECO:0000313" key="2">
    <source>
        <dbReference type="Proteomes" id="UP000000249"/>
    </source>
</evidence>
<dbReference type="EMBL" id="CP000627">
    <property type="protein sequence ID" value="ABQ20013.1"/>
    <property type="molecule type" value="Genomic_DNA"/>
</dbReference>
<dbReference type="KEGG" id="vco:VC0395_A2601"/>
<dbReference type="eggNOG" id="ENOG50339ZF">
    <property type="taxonomic scope" value="Bacteria"/>
</dbReference>
<name>A0A0H3AI52_VIBC3</name>